<protein>
    <submittedName>
        <fullName evidence="1">Uncharacterized protein</fullName>
    </submittedName>
</protein>
<reference evidence="1 2" key="1">
    <citation type="journal article" date="2011" name="PLoS ONE">
        <title>The entomopathogenic bacterial endosymbionts xenorhabdus and photorhabdus: convergent lifestyles from divergent genomes.</title>
        <authorList>
            <person name="Chaston J.M."/>
            <person name="Suen G."/>
            <person name="Tucker S.L."/>
            <person name="Andersen A.W."/>
            <person name="Bhasin A."/>
            <person name="Bode E."/>
            <person name="Bode H.B."/>
            <person name="Brachmann A.O."/>
            <person name="Cowles C.E."/>
            <person name="Cowles K.N."/>
            <person name="Darby C."/>
            <person name="de Leon L."/>
            <person name="Drace K."/>
            <person name="Du Z."/>
            <person name="Givaudan A."/>
            <person name="Herbert Tran E.E."/>
            <person name="Jewell K.A."/>
            <person name="Knack J.J."/>
            <person name="Krasomil-Osterfeld K.C."/>
            <person name="Kukor R."/>
            <person name="Lanois A."/>
            <person name="Latreille P."/>
            <person name="Leimgruber N.K."/>
            <person name="Lipke C.M."/>
            <person name="Liu R."/>
            <person name="Lu X."/>
            <person name="Martens E.C."/>
            <person name="Marri P.R."/>
            <person name="Medigue C."/>
            <person name="Menard M.L."/>
            <person name="Miller N.M."/>
            <person name="Morales-Soto N."/>
            <person name="Norton S."/>
            <person name="Ogier J.C."/>
            <person name="Orchard S.S."/>
            <person name="Park D."/>
            <person name="Park Y."/>
            <person name="Qurollo B.A."/>
            <person name="Sugar D.R."/>
            <person name="Richards G.R."/>
            <person name="Rouy Z."/>
            <person name="Slominski B."/>
            <person name="Slominski K."/>
            <person name="Snyder H."/>
            <person name="Tjaden B.C."/>
            <person name="van der Hoeven R."/>
            <person name="Welch R.D."/>
            <person name="Wheeler C."/>
            <person name="Xiang B."/>
            <person name="Barbazuk B."/>
            <person name="Gaudriault S."/>
            <person name="Goodner B."/>
            <person name="Slater S.C."/>
            <person name="Forst S."/>
            <person name="Goldman B.S."/>
            <person name="Goodrich-Blair H."/>
        </authorList>
    </citation>
    <scope>NUCLEOTIDE SEQUENCE [LARGE SCALE GENOMIC DNA]</scope>
    <source>
        <strain evidence="2">ATCC 19061 / DSM 3370 / CCUG 14189 / LMG 1036 / NCIMB 9965 / AN6</strain>
    </source>
</reference>
<accession>D3VHB5</accession>
<gene>
    <name evidence="1" type="ordered locus">XNC1_2502</name>
</gene>
<dbReference type="AlphaFoldDB" id="D3VHB5"/>
<sequence>MIDLMRNGILRQIAPEHNEQATILGEYRLVRLTHRLSARNWQQSSYGQRDANPDLR</sequence>
<name>D3VHB5_XENNA</name>
<evidence type="ECO:0000313" key="2">
    <source>
        <dbReference type="Proteomes" id="UP000008075"/>
    </source>
</evidence>
<evidence type="ECO:0000313" key="1">
    <source>
        <dbReference type="EMBL" id="CBJ90560.1"/>
    </source>
</evidence>
<proteinExistence type="predicted"/>
<dbReference type="EMBL" id="FN667742">
    <property type="protein sequence ID" value="CBJ90560.1"/>
    <property type="molecule type" value="Genomic_DNA"/>
</dbReference>
<dbReference type="HOGENOM" id="CLU_3086337_0_0_6"/>
<keyword evidence="2" id="KW-1185">Reference proteome</keyword>
<dbReference type="Proteomes" id="UP000008075">
    <property type="component" value="Chromosome"/>
</dbReference>
<dbReference type="KEGG" id="xne:XNC1_2502"/>
<organism evidence="1 2">
    <name type="scientific">Xenorhabdus nematophila (strain ATCC 19061 / DSM 3370 / CCUG 14189 / LMG 1036 / NCIMB 9965 / AN6)</name>
    <dbReference type="NCBI Taxonomy" id="406817"/>
    <lineage>
        <taxon>Bacteria</taxon>
        <taxon>Pseudomonadati</taxon>
        <taxon>Pseudomonadota</taxon>
        <taxon>Gammaproteobacteria</taxon>
        <taxon>Enterobacterales</taxon>
        <taxon>Morganellaceae</taxon>
        <taxon>Xenorhabdus</taxon>
    </lineage>
</organism>